<feature type="chain" id="PRO_5001656102" evidence="2">
    <location>
        <begin position="27"/>
        <end position="106"/>
    </location>
</feature>
<accession>A0A068SEV0</accession>
<dbReference type="VEuPathDB" id="FungiDB:LCOR_10596.1"/>
<evidence type="ECO:0000313" key="3">
    <source>
        <dbReference type="EMBL" id="CDH59791.1"/>
    </source>
</evidence>
<comment type="caution">
    <text evidence="3">The sequence shown here is derived from an EMBL/GenBank/DDBJ whole genome shotgun (WGS) entry which is preliminary data.</text>
</comment>
<dbReference type="EMBL" id="CBTN010000075">
    <property type="protein sequence ID" value="CDH59791.1"/>
    <property type="molecule type" value="Genomic_DNA"/>
</dbReference>
<evidence type="ECO:0000256" key="2">
    <source>
        <dbReference type="SAM" id="SignalP"/>
    </source>
</evidence>
<keyword evidence="4" id="KW-1185">Reference proteome</keyword>
<name>A0A068SEV0_9FUNG</name>
<organism evidence="3 4">
    <name type="scientific">Lichtheimia corymbifera JMRC:FSU:9682</name>
    <dbReference type="NCBI Taxonomy" id="1263082"/>
    <lineage>
        <taxon>Eukaryota</taxon>
        <taxon>Fungi</taxon>
        <taxon>Fungi incertae sedis</taxon>
        <taxon>Mucoromycota</taxon>
        <taxon>Mucoromycotina</taxon>
        <taxon>Mucoromycetes</taxon>
        <taxon>Mucorales</taxon>
        <taxon>Lichtheimiaceae</taxon>
        <taxon>Lichtheimia</taxon>
    </lineage>
</organism>
<proteinExistence type="predicted"/>
<keyword evidence="2" id="KW-0732">Signal</keyword>
<keyword evidence="1" id="KW-0812">Transmembrane</keyword>
<protein>
    <submittedName>
        <fullName evidence="3">Uncharacterized protein</fullName>
    </submittedName>
</protein>
<dbReference type="Proteomes" id="UP000027586">
    <property type="component" value="Unassembled WGS sequence"/>
</dbReference>
<evidence type="ECO:0000313" key="4">
    <source>
        <dbReference type="Proteomes" id="UP000027586"/>
    </source>
</evidence>
<evidence type="ECO:0000256" key="1">
    <source>
        <dbReference type="SAM" id="Phobius"/>
    </source>
</evidence>
<sequence length="106" mass="12014">MFAAVGHVYHLQAVVVVVVVADPCEAVPAPSDELFRRWMNVGYHDHAPHVVCAALGSLFAFFAWLLDVNTLLYRHRRYDKTRASSFSVLSPVTRSSWTYIEHVGQR</sequence>
<reference evidence="3" key="1">
    <citation type="submission" date="2013-08" db="EMBL/GenBank/DDBJ databases">
        <title>Gene expansion shapes genome architecture in the human pathogen Lichtheimia corymbifera: an evolutionary genomics analysis in the ancient terrestrial Mucorales (Mucoromycotina).</title>
        <authorList>
            <person name="Schwartze V.U."/>
            <person name="Winter S."/>
            <person name="Shelest E."/>
            <person name="Marcet-Houben M."/>
            <person name="Horn F."/>
            <person name="Wehner S."/>
            <person name="Hoffmann K."/>
            <person name="Riege K."/>
            <person name="Sammeth M."/>
            <person name="Nowrousian M."/>
            <person name="Valiante V."/>
            <person name="Linde J."/>
            <person name="Jacobsen I.D."/>
            <person name="Marz M."/>
            <person name="Brakhage A.A."/>
            <person name="Gabaldon T."/>
            <person name="Bocker S."/>
            <person name="Voigt K."/>
        </authorList>
    </citation>
    <scope>NUCLEOTIDE SEQUENCE [LARGE SCALE GENOMIC DNA]</scope>
    <source>
        <strain evidence="3">FSU 9682</strain>
    </source>
</reference>
<keyword evidence="1" id="KW-1133">Transmembrane helix</keyword>
<keyword evidence="1" id="KW-0472">Membrane</keyword>
<gene>
    <name evidence="3" type="ORF">LCOR_10596.1</name>
</gene>
<dbReference type="AlphaFoldDB" id="A0A068SEV0"/>
<feature type="transmembrane region" description="Helical" evidence="1">
    <location>
        <begin position="50"/>
        <end position="72"/>
    </location>
</feature>
<feature type="signal peptide" evidence="2">
    <location>
        <begin position="1"/>
        <end position="26"/>
    </location>
</feature>